<reference evidence="3 4" key="1">
    <citation type="journal article" date="2023" name="Plants (Basel)">
        <title>Bridging the Gap: Combining Genomics and Transcriptomics Approaches to Understand Stylosanthes scabra, an Orphan Legume from the Brazilian Caatinga.</title>
        <authorList>
            <person name="Ferreira-Neto J.R.C."/>
            <person name="da Silva M.D."/>
            <person name="Binneck E."/>
            <person name="de Melo N.F."/>
            <person name="da Silva R.H."/>
            <person name="de Melo A.L.T.M."/>
            <person name="Pandolfi V."/>
            <person name="Bustamante F.O."/>
            <person name="Brasileiro-Vidal A.C."/>
            <person name="Benko-Iseppon A.M."/>
        </authorList>
    </citation>
    <scope>NUCLEOTIDE SEQUENCE [LARGE SCALE GENOMIC DNA]</scope>
    <source>
        <tissue evidence="3">Leaves</tissue>
    </source>
</reference>
<dbReference type="InterPro" id="IPR011074">
    <property type="entry name" value="CRAL/TRIO_N_dom"/>
</dbReference>
<dbReference type="SMART" id="SM00516">
    <property type="entry name" value="SEC14"/>
    <property type="match status" value="1"/>
</dbReference>
<dbReference type="InterPro" id="IPR036273">
    <property type="entry name" value="CRAL/TRIO_N_dom_sf"/>
</dbReference>
<proteinExistence type="predicted"/>
<comment type="caution">
    <text evidence="3">The sequence shown here is derived from an EMBL/GenBank/DDBJ whole genome shotgun (WGS) entry which is preliminary data.</text>
</comment>
<dbReference type="Gene3D" id="3.40.525.10">
    <property type="entry name" value="CRAL-TRIO lipid binding domain"/>
    <property type="match status" value="1"/>
</dbReference>
<dbReference type="Pfam" id="PF00650">
    <property type="entry name" value="CRAL_TRIO"/>
    <property type="match status" value="1"/>
</dbReference>
<keyword evidence="4" id="KW-1185">Reference proteome</keyword>
<name>A0ABU6XAI2_9FABA</name>
<dbReference type="PANTHER" id="PTHR46277">
    <property type="entry name" value="OS03G0850700 PROTEIN"/>
    <property type="match status" value="1"/>
</dbReference>
<dbReference type="PROSITE" id="PS50191">
    <property type="entry name" value="CRAL_TRIO"/>
    <property type="match status" value="1"/>
</dbReference>
<evidence type="ECO:0000256" key="1">
    <source>
        <dbReference type="SAM" id="MobiDB-lite"/>
    </source>
</evidence>
<feature type="compositionally biased region" description="Low complexity" evidence="1">
    <location>
        <begin position="17"/>
        <end position="43"/>
    </location>
</feature>
<feature type="region of interest" description="Disordered" evidence="1">
    <location>
        <begin position="1"/>
        <end position="55"/>
    </location>
</feature>
<dbReference type="Proteomes" id="UP001341840">
    <property type="component" value="Unassembled WGS sequence"/>
</dbReference>
<protein>
    <recommendedName>
        <fullName evidence="2">CRAL-TRIO domain-containing protein</fullName>
    </recommendedName>
</protein>
<dbReference type="SUPFAM" id="SSF46938">
    <property type="entry name" value="CRAL/TRIO N-terminal domain"/>
    <property type="match status" value="1"/>
</dbReference>
<dbReference type="PANTHER" id="PTHR46277:SF25">
    <property type="entry name" value="POLYPHOSPHOINOSITIDE-BINDING PROTEIN"/>
    <property type="match status" value="1"/>
</dbReference>
<gene>
    <name evidence="3" type="ORF">PIB30_026195</name>
</gene>
<dbReference type="EMBL" id="JASCZI010211546">
    <property type="protein sequence ID" value="MED6194200.1"/>
    <property type="molecule type" value="Genomic_DNA"/>
</dbReference>
<dbReference type="CDD" id="cd00170">
    <property type="entry name" value="SEC14"/>
    <property type="match status" value="1"/>
</dbReference>
<evidence type="ECO:0000259" key="2">
    <source>
        <dbReference type="PROSITE" id="PS50191"/>
    </source>
</evidence>
<evidence type="ECO:0000313" key="4">
    <source>
        <dbReference type="Proteomes" id="UP001341840"/>
    </source>
</evidence>
<evidence type="ECO:0000313" key="3">
    <source>
        <dbReference type="EMBL" id="MED6194200.1"/>
    </source>
</evidence>
<dbReference type="InterPro" id="IPR001251">
    <property type="entry name" value="CRAL-TRIO_dom"/>
</dbReference>
<feature type="domain" description="CRAL-TRIO" evidence="2">
    <location>
        <begin position="121"/>
        <end position="283"/>
    </location>
</feature>
<dbReference type="SUPFAM" id="SSF52087">
    <property type="entry name" value="CRAL/TRIO domain"/>
    <property type="match status" value="1"/>
</dbReference>
<dbReference type="SMART" id="SM01100">
    <property type="entry name" value="CRAL_TRIO_N"/>
    <property type="match status" value="1"/>
</dbReference>
<organism evidence="3 4">
    <name type="scientific">Stylosanthes scabra</name>
    <dbReference type="NCBI Taxonomy" id="79078"/>
    <lineage>
        <taxon>Eukaryota</taxon>
        <taxon>Viridiplantae</taxon>
        <taxon>Streptophyta</taxon>
        <taxon>Embryophyta</taxon>
        <taxon>Tracheophyta</taxon>
        <taxon>Spermatophyta</taxon>
        <taxon>Magnoliopsida</taxon>
        <taxon>eudicotyledons</taxon>
        <taxon>Gunneridae</taxon>
        <taxon>Pentapetalae</taxon>
        <taxon>rosids</taxon>
        <taxon>fabids</taxon>
        <taxon>Fabales</taxon>
        <taxon>Fabaceae</taxon>
        <taxon>Papilionoideae</taxon>
        <taxon>50 kb inversion clade</taxon>
        <taxon>dalbergioids sensu lato</taxon>
        <taxon>Dalbergieae</taxon>
        <taxon>Pterocarpus clade</taxon>
        <taxon>Stylosanthes</taxon>
    </lineage>
</organism>
<dbReference type="InterPro" id="IPR036865">
    <property type="entry name" value="CRAL-TRIO_dom_sf"/>
</dbReference>
<sequence>MQPTNPKAEKSPPPPQEASSSSPPFSSSYSSPLSSSYSSPKASDSVKDGGSILKDSSDAELTKVPLMRALVESKDPSSKEVDDLTLRRFLRARDLDVEKASFMFLKYLKWKNSFVPNGVSPTEIPDEIAQKKLYSQGFDKQGRPIVLAFAAKHYQGTDGGDAFKRFVAFTIDKLCSRMPAGQEKFCAIADIQGWGYANSDIRGYLSALTILQDYNPERMGKLFILHAPYVFMKVWQIIYPFIDNNTKQKITFVDNKKLKETLLEDIDESQLPEKYGGKLPLVPIEDC</sequence>
<accession>A0ABU6XAI2</accession>